<reference evidence="2" key="1">
    <citation type="submission" date="2017-02" db="UniProtKB">
        <authorList>
            <consortium name="WormBaseParasite"/>
        </authorList>
    </citation>
    <scope>IDENTIFICATION</scope>
</reference>
<evidence type="ECO:0000313" key="2">
    <source>
        <dbReference type="WBParaSite" id="SPAL_0001154300.1"/>
    </source>
</evidence>
<dbReference type="Proteomes" id="UP000046392">
    <property type="component" value="Unplaced"/>
</dbReference>
<sequence length="203" mass="23853">MAFHDQVDEDLSDMKYYSYTKTINVESVGELPVLLKVFGVRDLYKFSVRVDGTPGVFGILDGLRSLNAIKRRSYQVIRFTKLLENNPGMKFLDIGSWSIRFLDSVSKEHFTVYRPCKIESGCGYNEIELVLHFGGNFKRLYRILRNDLSEFENVKDVTCSPNFGDELKFELNVDCKYCLKRRHQIKRFVEIELYMFPCKDFYL</sequence>
<accession>A0A0N5C0L5</accession>
<dbReference type="AlphaFoldDB" id="A0A0N5C0L5"/>
<protein>
    <submittedName>
        <fullName evidence="2">F-box protein</fullName>
    </submittedName>
</protein>
<organism evidence="1 2">
    <name type="scientific">Strongyloides papillosus</name>
    <name type="common">Intestinal threadworm</name>
    <dbReference type="NCBI Taxonomy" id="174720"/>
    <lineage>
        <taxon>Eukaryota</taxon>
        <taxon>Metazoa</taxon>
        <taxon>Ecdysozoa</taxon>
        <taxon>Nematoda</taxon>
        <taxon>Chromadorea</taxon>
        <taxon>Rhabditida</taxon>
        <taxon>Tylenchina</taxon>
        <taxon>Panagrolaimomorpha</taxon>
        <taxon>Strongyloidoidea</taxon>
        <taxon>Strongyloididae</taxon>
        <taxon>Strongyloides</taxon>
    </lineage>
</organism>
<proteinExistence type="predicted"/>
<name>A0A0N5C0L5_STREA</name>
<evidence type="ECO:0000313" key="1">
    <source>
        <dbReference type="Proteomes" id="UP000046392"/>
    </source>
</evidence>
<dbReference type="WBParaSite" id="SPAL_0001154300.1">
    <property type="protein sequence ID" value="SPAL_0001154300.1"/>
    <property type="gene ID" value="SPAL_0001154300"/>
</dbReference>
<keyword evidence="1" id="KW-1185">Reference proteome</keyword>